<name>A0A2T0JVI4_9ACTN</name>
<protein>
    <submittedName>
        <fullName evidence="3">Uncharacterized protein</fullName>
    </submittedName>
</protein>
<evidence type="ECO:0000256" key="2">
    <source>
        <dbReference type="SAM" id="Phobius"/>
    </source>
</evidence>
<dbReference type="EMBL" id="PVMZ01000031">
    <property type="protein sequence ID" value="PRX11460.1"/>
    <property type="molecule type" value="Genomic_DNA"/>
</dbReference>
<dbReference type="Proteomes" id="UP000239415">
    <property type="component" value="Unassembled WGS sequence"/>
</dbReference>
<feature type="region of interest" description="Disordered" evidence="1">
    <location>
        <begin position="119"/>
        <end position="149"/>
    </location>
</feature>
<keyword evidence="4" id="KW-1185">Reference proteome</keyword>
<feature type="transmembrane region" description="Helical" evidence="2">
    <location>
        <begin position="210"/>
        <end position="231"/>
    </location>
</feature>
<keyword evidence="2" id="KW-0472">Membrane</keyword>
<evidence type="ECO:0000313" key="3">
    <source>
        <dbReference type="EMBL" id="PRX11460.1"/>
    </source>
</evidence>
<accession>A0A2T0JVI4</accession>
<keyword evidence="2" id="KW-1133">Transmembrane helix</keyword>
<feature type="compositionally biased region" description="Low complexity" evidence="1">
    <location>
        <begin position="135"/>
        <end position="148"/>
    </location>
</feature>
<evidence type="ECO:0000256" key="1">
    <source>
        <dbReference type="SAM" id="MobiDB-lite"/>
    </source>
</evidence>
<reference evidence="3 4" key="1">
    <citation type="submission" date="2018-03" db="EMBL/GenBank/DDBJ databases">
        <title>Genomic Encyclopedia of Archaeal and Bacterial Type Strains, Phase II (KMG-II): from individual species to whole genera.</title>
        <authorList>
            <person name="Goeker M."/>
        </authorList>
    </citation>
    <scope>NUCLEOTIDE SEQUENCE [LARGE SCALE GENOMIC DNA]</scope>
    <source>
        <strain evidence="3 4">DSM 43146</strain>
    </source>
</reference>
<gene>
    <name evidence="3" type="ORF">CLV67_13136</name>
</gene>
<keyword evidence="2" id="KW-0812">Transmembrane</keyword>
<organism evidence="3 4">
    <name type="scientific">Actinoplanes italicus</name>
    <dbReference type="NCBI Taxonomy" id="113567"/>
    <lineage>
        <taxon>Bacteria</taxon>
        <taxon>Bacillati</taxon>
        <taxon>Actinomycetota</taxon>
        <taxon>Actinomycetes</taxon>
        <taxon>Micromonosporales</taxon>
        <taxon>Micromonosporaceae</taxon>
        <taxon>Actinoplanes</taxon>
    </lineage>
</organism>
<comment type="caution">
    <text evidence="3">The sequence shown here is derived from an EMBL/GenBank/DDBJ whole genome shotgun (WGS) entry which is preliminary data.</text>
</comment>
<dbReference type="AlphaFoldDB" id="A0A2T0JVI4"/>
<evidence type="ECO:0000313" key="4">
    <source>
        <dbReference type="Proteomes" id="UP000239415"/>
    </source>
</evidence>
<sequence>MIVRLWLAAPSQRLLIVRLWPAAPSQRRRQPYPGARPEKWPLLIVQHRNVAVSGCEPQLRPVHRADADFVTGDYPQSRDDATVRLLGCVDHQRGRFQEAVGRAGPVTCSTGKGRVVARAAGHPRRPQEGDTGLIDPVTGTTTDPTTPRGRVRRNFEKAVTGAVVETRRQWQDFTRSLRREYGPRRAATMTCALTHDHPVRECDGSGRTSVVRGLSGVGIVLVLVAVAVWLYRRGAGPRVRRTDRRGFRRVWRR</sequence>
<proteinExistence type="predicted"/>